<sequence>MASYIGGNKPRVTAALMLLATITMMGHMLVEVEARDLSAGSYSEEAMKARHHMWMVEHGRTYNDEAEKAHRYQVFKANAAFVDRSNAAAGKKYRLAINKFADLTNDEFLAMYTGFKPVPAGAKKMPGFKYENFTLLEDQQAVDWRQKGAVTDVKNQGQCGCCWAFSAVAAVEGIHQISTGELVSLSEQQVLDCSRNGNNGCSGGFIDNAFQYIISNNGLTTEDAYPYTSAQGMCQSVQPTVTISGYEDVPSNDEDALATAVANQPVSVAVDAHNFQFYNGGVMTGDSCGTDLNHAVTAIGYDTAEDGTPYWLLKNQWGQNWGEGGYMRLERGTGACGVAKRASYPVA</sequence>
<protein>
    <submittedName>
        <fullName evidence="10">Uncharacterized protein</fullName>
    </submittedName>
</protein>
<keyword evidence="11" id="KW-1185">Reference proteome</keyword>
<dbReference type="PRINTS" id="PR00705">
    <property type="entry name" value="PAPAIN"/>
</dbReference>
<dbReference type="Pfam" id="PF00112">
    <property type="entry name" value="Peptidase_C1"/>
    <property type="match status" value="1"/>
</dbReference>
<dbReference type="EMBL" id="OZ075134">
    <property type="protein sequence ID" value="CAL4993419.1"/>
    <property type="molecule type" value="Genomic_DNA"/>
</dbReference>
<dbReference type="InterPro" id="IPR000169">
    <property type="entry name" value="Pept_cys_AS"/>
</dbReference>
<reference evidence="11" key="1">
    <citation type="submission" date="2024-06" db="EMBL/GenBank/DDBJ databases">
        <authorList>
            <person name="Ryan C."/>
        </authorList>
    </citation>
    <scope>NUCLEOTIDE SEQUENCE [LARGE SCALE GENOMIC DNA]</scope>
</reference>
<dbReference type="Proteomes" id="UP001497457">
    <property type="component" value="Chromosome 24b"/>
</dbReference>
<evidence type="ECO:0000256" key="7">
    <source>
        <dbReference type="SAM" id="SignalP"/>
    </source>
</evidence>
<evidence type="ECO:0000259" key="8">
    <source>
        <dbReference type="SMART" id="SM00645"/>
    </source>
</evidence>
<evidence type="ECO:0000256" key="4">
    <source>
        <dbReference type="ARBA" id="ARBA00022801"/>
    </source>
</evidence>
<dbReference type="FunFam" id="3.90.70.10:FF:000067">
    <property type="entry name" value="Senescence-specific cysteine protease"/>
    <property type="match status" value="1"/>
</dbReference>
<keyword evidence="4" id="KW-0378">Hydrolase</keyword>
<evidence type="ECO:0000256" key="1">
    <source>
        <dbReference type="ARBA" id="ARBA00008455"/>
    </source>
</evidence>
<reference evidence="10 11" key="2">
    <citation type="submission" date="2024-10" db="EMBL/GenBank/DDBJ databases">
        <authorList>
            <person name="Ryan C."/>
        </authorList>
    </citation>
    <scope>NUCLEOTIDE SEQUENCE [LARGE SCALE GENOMIC DNA]</scope>
</reference>
<evidence type="ECO:0000259" key="9">
    <source>
        <dbReference type="SMART" id="SM00848"/>
    </source>
</evidence>
<evidence type="ECO:0000256" key="3">
    <source>
        <dbReference type="ARBA" id="ARBA00022729"/>
    </source>
</evidence>
<dbReference type="GO" id="GO:0006508">
    <property type="term" value="P:proteolysis"/>
    <property type="evidence" value="ECO:0007669"/>
    <property type="project" value="UniProtKB-KW"/>
</dbReference>
<feature type="domain" description="Cathepsin propeptide inhibitor" evidence="9">
    <location>
        <begin position="51"/>
        <end position="108"/>
    </location>
</feature>
<feature type="domain" description="Peptidase C1A papain C-terminal" evidence="8">
    <location>
        <begin position="138"/>
        <end position="346"/>
    </location>
</feature>
<dbReference type="GO" id="GO:0008234">
    <property type="term" value="F:cysteine-type peptidase activity"/>
    <property type="evidence" value="ECO:0007669"/>
    <property type="project" value="UniProtKB-KW"/>
</dbReference>
<dbReference type="AlphaFoldDB" id="A0ABC9B562"/>
<dbReference type="SMART" id="SM00848">
    <property type="entry name" value="Inhibitor_I29"/>
    <property type="match status" value="1"/>
</dbReference>
<name>A0ABC9B562_9POAL</name>
<dbReference type="SMART" id="SM00645">
    <property type="entry name" value="Pept_C1"/>
    <property type="match status" value="1"/>
</dbReference>
<evidence type="ECO:0000313" key="10">
    <source>
        <dbReference type="EMBL" id="CAL4993419.1"/>
    </source>
</evidence>
<keyword evidence="2" id="KW-0645">Protease</keyword>
<evidence type="ECO:0000313" key="11">
    <source>
        <dbReference type="Proteomes" id="UP001497457"/>
    </source>
</evidence>
<dbReference type="PROSITE" id="PS00639">
    <property type="entry name" value="THIOL_PROTEASE_HIS"/>
    <property type="match status" value="1"/>
</dbReference>
<keyword evidence="6" id="KW-1015">Disulfide bond</keyword>
<keyword evidence="5" id="KW-0788">Thiol protease</keyword>
<dbReference type="SUPFAM" id="SSF54001">
    <property type="entry name" value="Cysteine proteinases"/>
    <property type="match status" value="1"/>
</dbReference>
<evidence type="ECO:0000256" key="6">
    <source>
        <dbReference type="ARBA" id="ARBA00023157"/>
    </source>
</evidence>
<keyword evidence="3 7" id="KW-0732">Signal</keyword>
<proteinExistence type="inferred from homology"/>
<dbReference type="InterPro" id="IPR039417">
    <property type="entry name" value="Peptidase_C1A_papain-like"/>
</dbReference>
<dbReference type="PANTHER" id="PTHR12411">
    <property type="entry name" value="CYSTEINE PROTEASE FAMILY C1-RELATED"/>
    <property type="match status" value="1"/>
</dbReference>
<dbReference type="InterPro" id="IPR013201">
    <property type="entry name" value="Prot_inhib_I29"/>
</dbReference>
<evidence type="ECO:0000256" key="5">
    <source>
        <dbReference type="ARBA" id="ARBA00022807"/>
    </source>
</evidence>
<feature type="signal peptide" evidence="7">
    <location>
        <begin position="1"/>
        <end position="34"/>
    </location>
</feature>
<accession>A0ABC9B562</accession>
<dbReference type="InterPro" id="IPR038765">
    <property type="entry name" value="Papain-like_cys_pep_sf"/>
</dbReference>
<organism evidence="10 11">
    <name type="scientific">Urochloa decumbens</name>
    <dbReference type="NCBI Taxonomy" id="240449"/>
    <lineage>
        <taxon>Eukaryota</taxon>
        <taxon>Viridiplantae</taxon>
        <taxon>Streptophyta</taxon>
        <taxon>Embryophyta</taxon>
        <taxon>Tracheophyta</taxon>
        <taxon>Spermatophyta</taxon>
        <taxon>Magnoliopsida</taxon>
        <taxon>Liliopsida</taxon>
        <taxon>Poales</taxon>
        <taxon>Poaceae</taxon>
        <taxon>PACMAD clade</taxon>
        <taxon>Panicoideae</taxon>
        <taxon>Panicodae</taxon>
        <taxon>Paniceae</taxon>
        <taxon>Melinidinae</taxon>
        <taxon>Urochloa</taxon>
    </lineage>
</organism>
<comment type="similarity">
    <text evidence="1">Belongs to the peptidase C1 family.</text>
</comment>
<dbReference type="InterPro" id="IPR025660">
    <property type="entry name" value="Pept_his_AS"/>
</dbReference>
<dbReference type="InterPro" id="IPR000668">
    <property type="entry name" value="Peptidase_C1A_C"/>
</dbReference>
<evidence type="ECO:0000256" key="2">
    <source>
        <dbReference type="ARBA" id="ARBA00022670"/>
    </source>
</evidence>
<gene>
    <name evidence="10" type="ORF">URODEC1_LOCUS61522</name>
</gene>
<dbReference type="Pfam" id="PF08246">
    <property type="entry name" value="Inhibitor_I29"/>
    <property type="match status" value="1"/>
</dbReference>
<dbReference type="CDD" id="cd02248">
    <property type="entry name" value="Peptidase_C1A"/>
    <property type="match status" value="1"/>
</dbReference>
<feature type="chain" id="PRO_5044794800" evidence="7">
    <location>
        <begin position="35"/>
        <end position="347"/>
    </location>
</feature>
<dbReference type="Gene3D" id="3.90.70.10">
    <property type="entry name" value="Cysteine proteinases"/>
    <property type="match status" value="1"/>
</dbReference>
<dbReference type="InterPro" id="IPR013128">
    <property type="entry name" value="Peptidase_C1A"/>
</dbReference>
<dbReference type="PROSITE" id="PS00139">
    <property type="entry name" value="THIOL_PROTEASE_CYS"/>
    <property type="match status" value="1"/>
</dbReference>